<dbReference type="InterPro" id="IPR036396">
    <property type="entry name" value="Cyt_P450_sf"/>
</dbReference>
<evidence type="ECO:0000313" key="7">
    <source>
        <dbReference type="Proteomes" id="UP001201980"/>
    </source>
</evidence>
<name>A0AAD5RTM0_9PEZI</name>
<evidence type="ECO:0000256" key="1">
    <source>
        <dbReference type="ARBA" id="ARBA00010617"/>
    </source>
</evidence>
<dbReference type="EMBL" id="JAKWBI020000066">
    <property type="protein sequence ID" value="KAJ2903942.1"/>
    <property type="molecule type" value="Genomic_DNA"/>
</dbReference>
<sequence>MEPPSKVPTPALCAAAVLVVAAVAYLWLPSTNSVLALPGAIPCVSNTWLYTTDMESFLLRASVCSPSEYPTGEWLTVRVMEVLRKDMAEAAIVSLAGPRILELNPDLLEILWEFDEIAASLVWGLPRWLSRKAWNRRDRFGAVQVAITGLFACALVPFPQCSPMTIWCVMEVAKDPALFRAVRDEVMTAYVTDPATSKCALDLQAVLSLPVLQSIYTESLRLRLSINITREVMEPMTVDDHKLEKGSLLQAPSEMAHYGEAVWDAEGHPASEFWAESHITYFEMTDEAGNL</sequence>
<proteinExistence type="inferred from homology"/>
<comment type="similarity">
    <text evidence="1">Belongs to the cytochrome P450 family.</text>
</comment>
<dbReference type="AlphaFoldDB" id="A0AAD5RTM0"/>
<keyword evidence="5" id="KW-0812">Transmembrane</keyword>
<dbReference type="Gene3D" id="1.10.630.10">
    <property type="entry name" value="Cytochrome P450"/>
    <property type="match status" value="1"/>
</dbReference>
<evidence type="ECO:0000256" key="3">
    <source>
        <dbReference type="ARBA" id="ARBA00022723"/>
    </source>
</evidence>
<keyword evidence="5" id="KW-0472">Membrane</keyword>
<dbReference type="PANTHER" id="PTHR24304:SF2">
    <property type="entry name" value="24-HYDROXYCHOLESTEROL 7-ALPHA-HYDROXYLASE"/>
    <property type="match status" value="1"/>
</dbReference>
<dbReference type="GO" id="GO:0016705">
    <property type="term" value="F:oxidoreductase activity, acting on paired donors, with incorporation or reduction of molecular oxygen"/>
    <property type="evidence" value="ECO:0007669"/>
    <property type="project" value="InterPro"/>
</dbReference>
<gene>
    <name evidence="6" type="ORF">MKZ38_009106</name>
</gene>
<evidence type="ECO:0000256" key="5">
    <source>
        <dbReference type="SAM" id="Phobius"/>
    </source>
</evidence>
<keyword evidence="2" id="KW-0349">Heme</keyword>
<protein>
    <submittedName>
        <fullName evidence="6">25-hydroxycholesterol 7-alpha-hydroxylase</fullName>
    </submittedName>
</protein>
<keyword evidence="4" id="KW-0408">Iron</keyword>
<reference evidence="6" key="1">
    <citation type="submission" date="2022-07" db="EMBL/GenBank/DDBJ databases">
        <title>Draft genome sequence of Zalerion maritima ATCC 34329, a (micro)plastics degrading marine fungus.</title>
        <authorList>
            <person name="Paco A."/>
            <person name="Goncalves M.F.M."/>
            <person name="Rocha-Santos T.A.P."/>
            <person name="Alves A."/>
        </authorList>
    </citation>
    <scope>NUCLEOTIDE SEQUENCE</scope>
    <source>
        <strain evidence="6">ATCC 34329</strain>
    </source>
</reference>
<keyword evidence="7" id="KW-1185">Reference proteome</keyword>
<dbReference type="PANTHER" id="PTHR24304">
    <property type="entry name" value="CYTOCHROME P450 FAMILY 7"/>
    <property type="match status" value="1"/>
</dbReference>
<evidence type="ECO:0000256" key="2">
    <source>
        <dbReference type="ARBA" id="ARBA00022617"/>
    </source>
</evidence>
<evidence type="ECO:0000313" key="6">
    <source>
        <dbReference type="EMBL" id="KAJ2903942.1"/>
    </source>
</evidence>
<dbReference type="InterPro" id="IPR001128">
    <property type="entry name" value="Cyt_P450"/>
</dbReference>
<feature type="transmembrane region" description="Helical" evidence="5">
    <location>
        <begin position="7"/>
        <end position="28"/>
    </location>
</feature>
<accession>A0AAD5RTM0</accession>
<dbReference type="GO" id="GO:0008395">
    <property type="term" value="F:steroid hydroxylase activity"/>
    <property type="evidence" value="ECO:0007669"/>
    <property type="project" value="TreeGrafter"/>
</dbReference>
<keyword evidence="5" id="KW-1133">Transmembrane helix</keyword>
<dbReference type="Proteomes" id="UP001201980">
    <property type="component" value="Unassembled WGS sequence"/>
</dbReference>
<keyword evidence="3" id="KW-0479">Metal-binding</keyword>
<dbReference type="GO" id="GO:0020037">
    <property type="term" value="F:heme binding"/>
    <property type="evidence" value="ECO:0007669"/>
    <property type="project" value="InterPro"/>
</dbReference>
<dbReference type="GO" id="GO:0005506">
    <property type="term" value="F:iron ion binding"/>
    <property type="evidence" value="ECO:0007669"/>
    <property type="project" value="InterPro"/>
</dbReference>
<evidence type="ECO:0000256" key="4">
    <source>
        <dbReference type="ARBA" id="ARBA00023004"/>
    </source>
</evidence>
<dbReference type="SUPFAM" id="SSF48264">
    <property type="entry name" value="Cytochrome P450"/>
    <property type="match status" value="1"/>
</dbReference>
<dbReference type="InterPro" id="IPR050529">
    <property type="entry name" value="CYP450_sterol_14alpha_dmase"/>
</dbReference>
<dbReference type="Pfam" id="PF00067">
    <property type="entry name" value="p450"/>
    <property type="match status" value="1"/>
</dbReference>
<comment type="caution">
    <text evidence="6">The sequence shown here is derived from an EMBL/GenBank/DDBJ whole genome shotgun (WGS) entry which is preliminary data.</text>
</comment>
<organism evidence="6 7">
    <name type="scientific">Zalerion maritima</name>
    <dbReference type="NCBI Taxonomy" id="339359"/>
    <lineage>
        <taxon>Eukaryota</taxon>
        <taxon>Fungi</taxon>
        <taxon>Dikarya</taxon>
        <taxon>Ascomycota</taxon>
        <taxon>Pezizomycotina</taxon>
        <taxon>Sordariomycetes</taxon>
        <taxon>Lulworthiomycetidae</taxon>
        <taxon>Lulworthiales</taxon>
        <taxon>Lulworthiaceae</taxon>
        <taxon>Zalerion</taxon>
    </lineage>
</organism>